<keyword evidence="3" id="KW-1185">Reference proteome</keyword>
<sequence length="103" mass="12234">MKVFKFSKIIIVLMLLIGIFELPYGYYRVLRLITFFVCAYGAYFYHANEFKKWTVYFGIIALIFNPFFPVELFKAAWIVIDLLTTGFIFYSINIDDKILTLEE</sequence>
<keyword evidence="1" id="KW-0472">Membrane</keyword>
<organism evidence="2 3">
    <name type="scientific">Candidatus Mcinerneyibacterium aminivorans</name>
    <dbReference type="NCBI Taxonomy" id="2703815"/>
    <lineage>
        <taxon>Bacteria</taxon>
        <taxon>Candidatus Macinerneyibacteriota</taxon>
        <taxon>Candidatus Mcinerneyibacteria</taxon>
        <taxon>Candidatus Mcinerneyibacteriales</taxon>
        <taxon>Candidatus Mcinerneyibacteriaceae</taxon>
        <taxon>Candidatus Mcinerneyibacterium</taxon>
    </lineage>
</organism>
<keyword evidence="1" id="KW-0812">Transmembrane</keyword>
<comment type="caution">
    <text evidence="2">The sequence shown here is derived from an EMBL/GenBank/DDBJ whole genome shotgun (WGS) entry which is preliminary data.</text>
</comment>
<dbReference type="EMBL" id="VSIX01000134">
    <property type="protein sequence ID" value="TYB30474.1"/>
    <property type="molecule type" value="Genomic_DNA"/>
</dbReference>
<reference evidence="2" key="1">
    <citation type="submission" date="2019-08" db="EMBL/GenBank/DDBJ databases">
        <title>Genomic characterization of a novel candidate phylum (ARYD3) from a high temperature, high salinity tertiary oil reservoir in north central Oklahoma, USA.</title>
        <authorList>
            <person name="Youssef N.H."/>
            <person name="Yadav A."/>
            <person name="Elshahed M.S."/>
        </authorList>
    </citation>
    <scope>NUCLEOTIDE SEQUENCE [LARGE SCALE GENOMIC DNA]</scope>
    <source>
        <strain evidence="2">ARYD3</strain>
    </source>
</reference>
<keyword evidence="1" id="KW-1133">Transmembrane helix</keyword>
<dbReference type="Proteomes" id="UP000324143">
    <property type="component" value="Unassembled WGS sequence"/>
</dbReference>
<dbReference type="Pfam" id="PF20619">
    <property type="entry name" value="DUF6804"/>
    <property type="match status" value="1"/>
</dbReference>
<proteinExistence type="predicted"/>
<feature type="transmembrane region" description="Helical" evidence="1">
    <location>
        <begin position="75"/>
        <end position="92"/>
    </location>
</feature>
<feature type="transmembrane region" description="Helical" evidence="1">
    <location>
        <begin position="53"/>
        <end position="68"/>
    </location>
</feature>
<name>A0A5D0M9N2_9BACT</name>
<feature type="transmembrane region" description="Helical" evidence="1">
    <location>
        <begin position="6"/>
        <end position="22"/>
    </location>
</feature>
<dbReference type="AlphaFoldDB" id="A0A5D0M9N2"/>
<accession>A0A5D0M9N2</accession>
<evidence type="ECO:0000313" key="2">
    <source>
        <dbReference type="EMBL" id="TYB30474.1"/>
    </source>
</evidence>
<dbReference type="InterPro" id="IPR046548">
    <property type="entry name" value="DUF6804"/>
</dbReference>
<evidence type="ECO:0000313" key="3">
    <source>
        <dbReference type="Proteomes" id="UP000324143"/>
    </source>
</evidence>
<protein>
    <submittedName>
        <fullName evidence="2">Uncharacterized protein</fullName>
    </submittedName>
</protein>
<evidence type="ECO:0000256" key="1">
    <source>
        <dbReference type="SAM" id="Phobius"/>
    </source>
</evidence>
<gene>
    <name evidence="2" type="ORF">FXF47_09120</name>
</gene>